<protein>
    <submittedName>
        <fullName evidence="1">Nucleotidyltransferase family protein</fullName>
    </submittedName>
</protein>
<dbReference type="AlphaFoldDB" id="A0A537IRB8"/>
<gene>
    <name evidence="1" type="ORF">E6H05_08760</name>
</gene>
<name>A0A537IRB8_9BACT</name>
<dbReference type="Pfam" id="PF14907">
    <property type="entry name" value="NTP_transf_5"/>
    <property type="match status" value="1"/>
</dbReference>
<proteinExistence type="predicted"/>
<dbReference type="Proteomes" id="UP000318834">
    <property type="component" value="Unassembled WGS sequence"/>
</dbReference>
<comment type="caution">
    <text evidence="1">The sequence shown here is derived from an EMBL/GenBank/DDBJ whole genome shotgun (WGS) entry which is preliminary data.</text>
</comment>
<dbReference type="GO" id="GO:0016740">
    <property type="term" value="F:transferase activity"/>
    <property type="evidence" value="ECO:0007669"/>
    <property type="project" value="UniProtKB-KW"/>
</dbReference>
<organism evidence="1 2">
    <name type="scientific">Candidatus Segetimicrobium genomatis</name>
    <dbReference type="NCBI Taxonomy" id="2569760"/>
    <lineage>
        <taxon>Bacteria</taxon>
        <taxon>Bacillati</taxon>
        <taxon>Candidatus Sysuimicrobiota</taxon>
        <taxon>Candidatus Sysuimicrobiia</taxon>
        <taxon>Candidatus Sysuimicrobiales</taxon>
        <taxon>Candidatus Segetimicrobiaceae</taxon>
        <taxon>Candidatus Segetimicrobium</taxon>
    </lineage>
</organism>
<dbReference type="EMBL" id="VBAP01000063">
    <property type="protein sequence ID" value="TMI73849.1"/>
    <property type="molecule type" value="Genomic_DNA"/>
</dbReference>
<dbReference type="InterPro" id="IPR039498">
    <property type="entry name" value="NTP_transf_5"/>
</dbReference>
<accession>A0A537IRB8</accession>
<sequence>MKIAEIERYLVDYSSISSGNKIRFEKLRAVLSPMRKAGIDCILLKGADLIPRLYGVLGVRPLGDADLLVHEADLPALDQVLTRLGYRPQIDGNPAYVDPEHILALDIITSVWYVEDQTLLWQRSVPRDLQDVQVKGLGASDLLIYLTAYNVIHRGYLSASFARDIAFLVEKEAIDWDFVVEEVCRCRLKIPMYHGLSFVVTRYPRVPISDSVLRRFAPSTVIERFWHLVFERLVTDKQVGGLGHLLLFLTRPGSKKWRWLQDAFFPSAAFLKCRYGNRWEAHALWTRLSRPFYLLSQAGRLFLRIVRLALGGRA</sequence>
<keyword evidence="1" id="KW-0808">Transferase</keyword>
<reference evidence="1 2" key="1">
    <citation type="journal article" date="2019" name="Nat. Microbiol.">
        <title>Mediterranean grassland soil C-N compound turnover is dependent on rainfall and depth, and is mediated by genomically divergent microorganisms.</title>
        <authorList>
            <person name="Diamond S."/>
            <person name="Andeer P.F."/>
            <person name="Li Z."/>
            <person name="Crits-Christoph A."/>
            <person name="Burstein D."/>
            <person name="Anantharaman K."/>
            <person name="Lane K.R."/>
            <person name="Thomas B.C."/>
            <person name="Pan C."/>
            <person name="Northen T.R."/>
            <person name="Banfield J.F."/>
        </authorList>
    </citation>
    <scope>NUCLEOTIDE SEQUENCE [LARGE SCALE GENOMIC DNA]</scope>
    <source>
        <strain evidence="1">NP_8</strain>
    </source>
</reference>
<evidence type="ECO:0000313" key="2">
    <source>
        <dbReference type="Proteomes" id="UP000318834"/>
    </source>
</evidence>
<evidence type="ECO:0000313" key="1">
    <source>
        <dbReference type="EMBL" id="TMI73849.1"/>
    </source>
</evidence>